<organism evidence="10">
    <name type="scientific">Amphimedon queenslandica</name>
    <name type="common">Sponge</name>
    <dbReference type="NCBI Taxonomy" id="400682"/>
    <lineage>
        <taxon>Eukaryota</taxon>
        <taxon>Metazoa</taxon>
        <taxon>Porifera</taxon>
        <taxon>Demospongiae</taxon>
        <taxon>Heteroscleromorpha</taxon>
        <taxon>Haplosclerida</taxon>
        <taxon>Niphatidae</taxon>
        <taxon>Amphimedon</taxon>
    </lineage>
</organism>
<dbReference type="STRING" id="400682.A0A1X7VMP5"/>
<dbReference type="InterPro" id="IPR033379">
    <property type="entry name" value="Acid_Pase_AS"/>
</dbReference>
<feature type="chain" id="PRO_5010868955" description="acid phosphatase" evidence="9">
    <location>
        <begin position="24"/>
        <end position="433"/>
    </location>
</feature>
<evidence type="ECO:0000256" key="9">
    <source>
        <dbReference type="SAM" id="SignalP"/>
    </source>
</evidence>
<accession>A0A1X7VMP5</accession>
<dbReference type="EnsemblMetazoa" id="XM_003383365.3">
    <property type="protein sequence ID" value="XP_003383413.2"/>
    <property type="gene ID" value="LOC100635009"/>
</dbReference>
<keyword evidence="4 9" id="KW-0732">Signal</keyword>
<evidence type="ECO:0000313" key="10">
    <source>
        <dbReference type="EnsemblMetazoa" id="Aqu2.1.41666_001"/>
    </source>
</evidence>
<proteinExistence type="inferred from homology"/>
<dbReference type="PROSITE" id="PS00616">
    <property type="entry name" value="HIS_ACID_PHOSPHAT_1"/>
    <property type="match status" value="1"/>
</dbReference>
<dbReference type="eggNOG" id="KOG3720">
    <property type="taxonomic scope" value="Eukaryota"/>
</dbReference>
<keyword evidence="11" id="KW-1185">Reference proteome</keyword>
<dbReference type="EC" id="3.1.3.2" evidence="3"/>
<keyword evidence="8" id="KW-0812">Transmembrane</keyword>
<feature type="transmembrane region" description="Helical" evidence="8">
    <location>
        <begin position="385"/>
        <end position="410"/>
    </location>
</feature>
<reference evidence="10" key="2">
    <citation type="submission" date="2017-05" db="UniProtKB">
        <authorList>
            <consortium name="EnsemblMetazoa"/>
        </authorList>
    </citation>
    <scope>IDENTIFICATION</scope>
</reference>
<comment type="catalytic activity">
    <reaction evidence="1">
        <text>a phosphate monoester + H2O = an alcohol + phosphate</text>
        <dbReference type="Rhea" id="RHEA:15017"/>
        <dbReference type="ChEBI" id="CHEBI:15377"/>
        <dbReference type="ChEBI" id="CHEBI:30879"/>
        <dbReference type="ChEBI" id="CHEBI:43474"/>
        <dbReference type="ChEBI" id="CHEBI:67140"/>
        <dbReference type="EC" id="3.1.3.2"/>
    </reaction>
</comment>
<dbReference type="GO" id="GO:0003993">
    <property type="term" value="F:acid phosphatase activity"/>
    <property type="evidence" value="ECO:0007669"/>
    <property type="project" value="UniProtKB-EC"/>
</dbReference>
<evidence type="ECO:0000256" key="2">
    <source>
        <dbReference type="ARBA" id="ARBA00005375"/>
    </source>
</evidence>
<evidence type="ECO:0000256" key="6">
    <source>
        <dbReference type="ARBA" id="ARBA00023157"/>
    </source>
</evidence>
<dbReference type="InParanoid" id="A0A1X7VMP5"/>
<reference evidence="11" key="1">
    <citation type="journal article" date="2010" name="Nature">
        <title>The Amphimedon queenslandica genome and the evolution of animal complexity.</title>
        <authorList>
            <person name="Srivastava M."/>
            <person name="Simakov O."/>
            <person name="Chapman J."/>
            <person name="Fahey B."/>
            <person name="Gauthier M.E."/>
            <person name="Mitros T."/>
            <person name="Richards G.S."/>
            <person name="Conaco C."/>
            <person name="Dacre M."/>
            <person name="Hellsten U."/>
            <person name="Larroux C."/>
            <person name="Putnam N.H."/>
            <person name="Stanke M."/>
            <person name="Adamska M."/>
            <person name="Darling A."/>
            <person name="Degnan S.M."/>
            <person name="Oakley T.H."/>
            <person name="Plachetzki D.C."/>
            <person name="Zhai Y."/>
            <person name="Adamski M."/>
            <person name="Calcino A."/>
            <person name="Cummins S.F."/>
            <person name="Goodstein D.M."/>
            <person name="Harris C."/>
            <person name="Jackson D.J."/>
            <person name="Leys S.P."/>
            <person name="Shu S."/>
            <person name="Woodcroft B.J."/>
            <person name="Vervoort M."/>
            <person name="Kosik K.S."/>
            <person name="Manning G."/>
            <person name="Degnan B.M."/>
            <person name="Rokhsar D.S."/>
        </authorList>
    </citation>
    <scope>NUCLEOTIDE SEQUENCE [LARGE SCALE GENOMIC DNA]</scope>
</reference>
<keyword evidence="7" id="KW-0325">Glycoprotein</keyword>
<dbReference type="CDD" id="cd07061">
    <property type="entry name" value="HP_HAP_like"/>
    <property type="match status" value="1"/>
</dbReference>
<dbReference type="AlphaFoldDB" id="A0A1X7VMP5"/>
<feature type="signal peptide" evidence="9">
    <location>
        <begin position="1"/>
        <end position="23"/>
    </location>
</feature>
<name>A0A1X7VMP5_AMPQE</name>
<keyword evidence="8" id="KW-0472">Membrane</keyword>
<dbReference type="InterPro" id="IPR029033">
    <property type="entry name" value="His_PPase_superfam"/>
</dbReference>
<dbReference type="EnsemblMetazoa" id="Aqu2.1.41666_001">
    <property type="protein sequence ID" value="Aqu2.1.41666_001"/>
    <property type="gene ID" value="Aqu2.1.41666"/>
</dbReference>
<evidence type="ECO:0000256" key="4">
    <source>
        <dbReference type="ARBA" id="ARBA00022729"/>
    </source>
</evidence>
<comment type="similarity">
    <text evidence="2">Belongs to the histidine acid phosphatase family.</text>
</comment>
<dbReference type="OMA" id="VELHYRN"/>
<evidence type="ECO:0000256" key="1">
    <source>
        <dbReference type="ARBA" id="ARBA00000032"/>
    </source>
</evidence>
<dbReference type="InterPro" id="IPR050645">
    <property type="entry name" value="Histidine_acid_phosphatase"/>
</dbReference>
<sequence length="433" mass="49486">MRTIMNVLWLLILFLLHVSAVLSEEELQFVSVVIRHGARSPVESYPADRYQEDFWPQGFGQLSIKGMREEYHLGTVFKSRYLDTGFMDSGYNRSQIYVRSTDYDRTLMSAQCVLAGMYPPGENQMFDPDLEWQPIPVHTTPQKYDSLLNVASCPVYDKLMDKDNNTYKQIQDANQELFDNLTEWTGEDINVITVGLLKDALFVEYHDNNLTMPEWFSPQLLTKLESIDDSLLRLMFSTKCKRKLTGGVWTNRVLKDMQNKATGVMPDMKMVLYSAHDTTVATMLSVFDMFDGKQPPYSAAFAVELYSSGSSKNDFFVRFYYHNETDSNDFVELTHPNCSKDCPLEKLKQIMAPYRLTEKEWSSSCSTTTAPTSSPTLAPSNDIEMWLVIALCITSGILILLILILLAFMTKVCCCGRKKRMYVALNNQDTEAT</sequence>
<dbReference type="Proteomes" id="UP000007879">
    <property type="component" value="Unassembled WGS sequence"/>
</dbReference>
<gene>
    <name evidence="10" type="primary">100635009</name>
</gene>
<evidence type="ECO:0000256" key="5">
    <source>
        <dbReference type="ARBA" id="ARBA00022801"/>
    </source>
</evidence>
<evidence type="ECO:0000256" key="3">
    <source>
        <dbReference type="ARBA" id="ARBA00012646"/>
    </source>
</evidence>
<dbReference type="OrthoDB" id="258392at2759"/>
<dbReference type="Gene3D" id="3.40.50.1240">
    <property type="entry name" value="Phosphoglycerate mutase-like"/>
    <property type="match status" value="1"/>
</dbReference>
<dbReference type="Pfam" id="PF00328">
    <property type="entry name" value="His_Phos_2"/>
    <property type="match status" value="1"/>
</dbReference>
<dbReference type="PANTHER" id="PTHR11567:SF211">
    <property type="entry name" value="PROSTATIC ACID PHOSPHATASE"/>
    <property type="match status" value="1"/>
</dbReference>
<evidence type="ECO:0000313" key="11">
    <source>
        <dbReference type="Proteomes" id="UP000007879"/>
    </source>
</evidence>
<keyword evidence="8" id="KW-1133">Transmembrane helix</keyword>
<dbReference type="PANTHER" id="PTHR11567">
    <property type="entry name" value="ACID PHOSPHATASE-RELATED"/>
    <property type="match status" value="1"/>
</dbReference>
<keyword evidence="6" id="KW-1015">Disulfide bond</keyword>
<dbReference type="KEGG" id="aqu:100635009"/>
<evidence type="ECO:0000256" key="7">
    <source>
        <dbReference type="ARBA" id="ARBA00023180"/>
    </source>
</evidence>
<dbReference type="SUPFAM" id="SSF53254">
    <property type="entry name" value="Phosphoglycerate mutase-like"/>
    <property type="match status" value="1"/>
</dbReference>
<evidence type="ECO:0000256" key="8">
    <source>
        <dbReference type="SAM" id="Phobius"/>
    </source>
</evidence>
<keyword evidence="5" id="KW-0378">Hydrolase</keyword>
<dbReference type="InterPro" id="IPR000560">
    <property type="entry name" value="His_Pase_clade-2"/>
</dbReference>
<protein>
    <recommendedName>
        <fullName evidence="3">acid phosphatase</fullName>
        <ecNumber evidence="3">3.1.3.2</ecNumber>
    </recommendedName>
</protein>